<dbReference type="CDD" id="cd02440">
    <property type="entry name" value="AdoMet_MTases"/>
    <property type="match status" value="1"/>
</dbReference>
<evidence type="ECO:0008006" key="5">
    <source>
        <dbReference type="Google" id="ProtNLM"/>
    </source>
</evidence>
<dbReference type="InterPro" id="IPR018773">
    <property type="entry name" value="MeTrfase_reg_dom_prd"/>
</dbReference>
<dbReference type="Pfam" id="PF10119">
    <property type="entry name" value="MethyTransf_Reg"/>
    <property type="match status" value="1"/>
</dbReference>
<dbReference type="Gene3D" id="3.40.50.150">
    <property type="entry name" value="Vaccinia Virus protein VP39"/>
    <property type="match status" value="1"/>
</dbReference>
<feature type="domain" description="Methyltransferase type 11" evidence="1">
    <location>
        <begin position="90"/>
        <end position="190"/>
    </location>
</feature>
<dbReference type="SMR" id="Q9A9H1"/>
<feature type="domain" description="Methyltransferase regulatory" evidence="2">
    <location>
        <begin position="261"/>
        <end position="344"/>
    </location>
</feature>
<dbReference type="GO" id="GO:0008757">
    <property type="term" value="F:S-adenosylmethionine-dependent methyltransferase activity"/>
    <property type="evidence" value="ECO:0007669"/>
    <property type="project" value="InterPro"/>
</dbReference>
<dbReference type="HOGENOM" id="CLU_032787_1_0_5"/>
<reference evidence="3 4" key="1">
    <citation type="journal article" date="2001" name="Proc. Natl. Acad. Sci. U.S.A.">
        <title>Complete genome sequence of Caulobacter crescentus.</title>
        <authorList>
            <person name="Nierman W.C."/>
            <person name="Feldblyum T.V."/>
            <person name="Laub M.T."/>
            <person name="Paulsen I.T."/>
            <person name="Nelson K.E."/>
            <person name="Eisen J.A."/>
            <person name="Heidelberg J.F."/>
            <person name="Alley M.R."/>
            <person name="Ohta N."/>
            <person name="Maddock J.R."/>
            <person name="Potocka I."/>
            <person name="Nelson W.C."/>
            <person name="Newton A."/>
            <person name="Stephens C."/>
            <person name="Phadke N.D."/>
            <person name="Ely B."/>
            <person name="DeBoy R.T."/>
            <person name="Dodson R.J."/>
            <person name="Durkin A.S."/>
            <person name="Gwinn M.L."/>
            <person name="Haft D.H."/>
            <person name="Kolonay J.F."/>
            <person name="Smit J."/>
            <person name="Craven M.B."/>
            <person name="Khouri H."/>
            <person name="Shetty J."/>
            <person name="Berry K."/>
            <person name="Utterback T."/>
            <person name="Tran K."/>
            <person name="Wolf A."/>
            <person name="Vamathevan J."/>
            <person name="Ermolaeva M."/>
            <person name="White O."/>
            <person name="Salzberg S.L."/>
            <person name="Venter J.C."/>
            <person name="Shapiro L."/>
            <person name="Fraser C.M."/>
        </authorList>
    </citation>
    <scope>NUCLEOTIDE SEQUENCE [LARGE SCALE GENOMIC DNA]</scope>
    <source>
        <strain evidence="4">ATCC 19089 / CB15</strain>
    </source>
</reference>
<proteinExistence type="predicted"/>
<evidence type="ECO:0000313" key="4">
    <source>
        <dbReference type="Proteomes" id="UP000001816"/>
    </source>
</evidence>
<dbReference type="BioCyc" id="CAULO:CC1017-MONOMER"/>
<dbReference type="PIR" id="E87375">
    <property type="entry name" value="E87375"/>
</dbReference>
<accession>Q9A9H1</accession>
<protein>
    <recommendedName>
        <fullName evidence="5">Methyltransferase</fullName>
    </recommendedName>
</protein>
<organism evidence="3 4">
    <name type="scientific">Caulobacter vibrioides (strain ATCC 19089 / CIP 103742 / CB 15)</name>
    <name type="common">Caulobacter crescentus</name>
    <dbReference type="NCBI Taxonomy" id="190650"/>
    <lineage>
        <taxon>Bacteria</taxon>
        <taxon>Pseudomonadati</taxon>
        <taxon>Pseudomonadota</taxon>
        <taxon>Alphaproteobacteria</taxon>
        <taxon>Caulobacterales</taxon>
        <taxon>Caulobacteraceae</taxon>
        <taxon>Caulobacter</taxon>
    </lineage>
</organism>
<evidence type="ECO:0000313" key="3">
    <source>
        <dbReference type="EMBL" id="AAK23001.1"/>
    </source>
</evidence>
<evidence type="ECO:0000259" key="2">
    <source>
        <dbReference type="Pfam" id="PF10119"/>
    </source>
</evidence>
<gene>
    <name evidence="3" type="ordered locus">CC_1017</name>
</gene>
<dbReference type="PATRIC" id="fig|190650.5.peg.1035"/>
<dbReference type="Proteomes" id="UP000001816">
    <property type="component" value="Chromosome"/>
</dbReference>
<name>Q9A9H1_CAUVC</name>
<dbReference type="InterPro" id="IPR013216">
    <property type="entry name" value="Methyltransf_11"/>
</dbReference>
<dbReference type="EMBL" id="AE005673">
    <property type="protein sequence ID" value="AAK23001.1"/>
    <property type="molecule type" value="Genomic_DNA"/>
</dbReference>
<dbReference type="InterPro" id="IPR029063">
    <property type="entry name" value="SAM-dependent_MTases_sf"/>
</dbReference>
<dbReference type="KEGG" id="ccr:CC_1017"/>
<dbReference type="AlphaFoldDB" id="Q9A9H1"/>
<evidence type="ECO:0000259" key="1">
    <source>
        <dbReference type="Pfam" id="PF08241"/>
    </source>
</evidence>
<dbReference type="Pfam" id="PF08241">
    <property type="entry name" value="Methyltransf_11"/>
    <property type="match status" value="1"/>
</dbReference>
<dbReference type="eggNOG" id="COG0500">
    <property type="taxonomic scope" value="Bacteria"/>
</dbReference>
<dbReference type="SUPFAM" id="SSF53335">
    <property type="entry name" value="S-adenosyl-L-methionine-dependent methyltransferases"/>
    <property type="match status" value="1"/>
</dbReference>
<dbReference type="EnsemblBacteria" id="AAK23001">
    <property type="protein sequence ID" value="AAK23001"/>
    <property type="gene ID" value="CC_1017"/>
</dbReference>
<dbReference type="STRING" id="190650.CC_1017"/>
<keyword evidence="4" id="KW-1185">Reference proteome</keyword>
<sequence length="554" mass="61467">MGDRIAVQAEPTPAKLRGAASGDLVMRKVCMQQWRPTAPRGEYVSTEWSAGYVTDVNYTFGYYGELNPLRCRLPLLTVGRHAPKIENACELGFGQGLSVSIHAAAQPGINWYGTDFNPSQAAFAAEMVRLSGAEAKLYDEAFAEFCNRKDLPDFDFIGLHGIWTWISDQNRHVLVDFIRRKLRPGGVLYISYNTLPGWSSSAPIRHLMKRHADVMGAPGQGVIGQTDAALNFIDQFLALDPLYAKVNPGAVERLKQVKAQDRKYLAHEYMNRDWHPMYFADVENWLGDAKVGFACSAHVLDNLYDLNMTPQQTEFMRDVSDVSLRETIRDFCMNQQFRRDYWVRGVRALIGHEQVAAMREERVVMTVAQADLPTKVRGVIGEATLNDDVYQPLFEILLDHKPHSVLELETHLASKSLHFGQLSSALTILLGLGVITTAAAAQDVSKAKARTLALNKTIARRSLSVGDIAYFASPITGGGITASRFAQLFWLSRQNGGKTAEDWASFAYQVLQGQGQAIIKDGATLQGEDNLTELRAQATHWGAHVLPIWNALGV</sequence>